<keyword evidence="4" id="KW-1185">Reference proteome</keyword>
<evidence type="ECO:0008006" key="5">
    <source>
        <dbReference type="Google" id="ProtNLM"/>
    </source>
</evidence>
<feature type="compositionally biased region" description="Low complexity" evidence="1">
    <location>
        <begin position="56"/>
        <end position="67"/>
    </location>
</feature>
<comment type="caution">
    <text evidence="3">The sequence shown here is derived from an EMBL/GenBank/DDBJ whole genome shotgun (WGS) entry which is preliminary data.</text>
</comment>
<dbReference type="EMBL" id="JAHEWS010000006">
    <property type="protein sequence ID" value="MBT1587208.1"/>
    <property type="molecule type" value="Genomic_DNA"/>
</dbReference>
<gene>
    <name evidence="3" type="ORF">KK097_05190</name>
</gene>
<organism evidence="3 4">
    <name type="scientific">Curtobacterium aurantiacum</name>
    <dbReference type="NCBI Taxonomy" id="3236919"/>
    <lineage>
        <taxon>Bacteria</taxon>
        <taxon>Bacillati</taxon>
        <taxon>Actinomycetota</taxon>
        <taxon>Actinomycetes</taxon>
        <taxon>Micrococcales</taxon>
        <taxon>Microbacteriaceae</taxon>
        <taxon>Curtobacterium</taxon>
    </lineage>
</organism>
<dbReference type="Proteomes" id="UP001519641">
    <property type="component" value="Unassembled WGS sequence"/>
</dbReference>
<keyword evidence="2" id="KW-0812">Transmembrane</keyword>
<evidence type="ECO:0000313" key="3">
    <source>
        <dbReference type="EMBL" id="MBT1587208.1"/>
    </source>
</evidence>
<feature type="transmembrane region" description="Helical" evidence="2">
    <location>
        <begin position="35"/>
        <end position="55"/>
    </location>
</feature>
<protein>
    <recommendedName>
        <fullName evidence="5">Cardiolipin synthase N-terminal domain-containing protein</fullName>
    </recommendedName>
</protein>
<feature type="region of interest" description="Disordered" evidence="1">
    <location>
        <begin position="56"/>
        <end position="75"/>
    </location>
</feature>
<dbReference type="RefSeq" id="WP_214544027.1">
    <property type="nucleotide sequence ID" value="NZ_JAHEWS010000006.1"/>
</dbReference>
<accession>A0ABS5VCJ1</accession>
<evidence type="ECO:0000313" key="4">
    <source>
        <dbReference type="Proteomes" id="UP001519641"/>
    </source>
</evidence>
<evidence type="ECO:0000256" key="1">
    <source>
        <dbReference type="SAM" id="MobiDB-lite"/>
    </source>
</evidence>
<feature type="transmembrane region" description="Helical" evidence="2">
    <location>
        <begin position="6"/>
        <end position="23"/>
    </location>
</feature>
<keyword evidence="2" id="KW-1133">Transmembrane helix</keyword>
<name>A0ABS5VCJ1_9MICO</name>
<evidence type="ECO:0000256" key="2">
    <source>
        <dbReference type="SAM" id="Phobius"/>
    </source>
</evidence>
<proteinExistence type="predicted"/>
<reference evidence="3 4" key="1">
    <citation type="submission" date="2021-05" db="EMBL/GenBank/DDBJ databases">
        <title>Whole genome sequence of Curtobacterium flaccumfaciens pv. flaccumfaciens strain CFBP 8819.</title>
        <authorList>
            <person name="Osdaghi E."/>
            <person name="Taghouti G."/>
            <person name="Portier P."/>
            <person name="Fazliarab A."/>
            <person name="Taghavi S.M."/>
            <person name="Briand M."/>
            <person name="Le-Saux M."/>
            <person name="Jacques M.-A."/>
        </authorList>
    </citation>
    <scope>NUCLEOTIDE SEQUENCE [LARGE SCALE GENOMIC DNA]</scope>
    <source>
        <strain evidence="3 4">CFBP 8819</strain>
    </source>
</reference>
<sequence length="75" mass="8166">MHEDFTGLYLSSVWLSLAMLSGSHARSRNRSAWTWFLLTLLLGPLAVLLLVTWPARPAQSARAPSTADSDPGQAT</sequence>
<keyword evidence="2" id="KW-0472">Membrane</keyword>